<protein>
    <recommendedName>
        <fullName evidence="1">PD-(D/E)XK endonuclease-like domain-containing protein</fullName>
    </recommendedName>
</protein>
<comment type="caution">
    <text evidence="2">The sequence shown here is derived from an EMBL/GenBank/DDBJ whole genome shotgun (WGS) entry which is preliminary data.</text>
</comment>
<name>A0A271ITB8_9BACT</name>
<dbReference type="InterPro" id="IPR011604">
    <property type="entry name" value="PDDEXK-like_dom_sf"/>
</dbReference>
<feature type="domain" description="PD-(D/E)XK endonuclease-like" evidence="1">
    <location>
        <begin position="19"/>
        <end position="277"/>
    </location>
</feature>
<dbReference type="AlphaFoldDB" id="A0A271ITB8"/>
<evidence type="ECO:0000313" key="3">
    <source>
        <dbReference type="Proteomes" id="UP000216339"/>
    </source>
</evidence>
<dbReference type="RefSeq" id="WP_179299817.1">
    <property type="nucleotide sequence ID" value="NZ_MQWD01000010.1"/>
</dbReference>
<proteinExistence type="predicted"/>
<evidence type="ECO:0000313" key="2">
    <source>
        <dbReference type="EMBL" id="PAP74168.1"/>
    </source>
</evidence>
<gene>
    <name evidence="2" type="ORF">BSZ37_21120</name>
</gene>
<sequence>MTPSPLPPPVRSVVGPDALSASGLGRASQCPLSAALDADPDAPRLPVHPRALYGRVLHRLVEAAARGQVDDRDGFARGARRAVDALLAELPERTPAPQRVLGALEWRRRRADAVAVARSVAGKAPVRRGASAPARSPDRPEPWTVADGRWTEVVLRSDVLRVTGRADLVERSGDLVRISDLKTGSPTTSDGTVRASVVLQLRAYGLVAAERLPSARIELRVVGTSSFDVSFNEGDRDAALRTIRSVSDQLPPSRHVSAADLARPGAACGSCRHRHRCGPYLASAPSWWRDGEDFPFPLDLWGTVESVRSGGETSDLVLRDPTGRRVRVAGLRAALARDLEPGDALFAFGFDEPTGRRGPSWRPAPLVLRDLDPDTGAAAWSLAVFGPPLPDVPPLPVRSPAH</sequence>
<dbReference type="Pfam" id="PF12705">
    <property type="entry name" value="PDDEXK_1"/>
    <property type="match status" value="1"/>
</dbReference>
<dbReference type="InterPro" id="IPR038726">
    <property type="entry name" value="PDDEXK_AddAB-type"/>
</dbReference>
<keyword evidence="3" id="KW-1185">Reference proteome</keyword>
<dbReference type="EMBL" id="MQWD01000010">
    <property type="protein sequence ID" value="PAP74168.1"/>
    <property type="molecule type" value="Genomic_DNA"/>
</dbReference>
<reference evidence="2 3" key="1">
    <citation type="submission" date="2016-11" db="EMBL/GenBank/DDBJ databases">
        <title>Study of marine rhodopsin-containing bacteria.</title>
        <authorList>
            <person name="Yoshizawa S."/>
            <person name="Kumagai Y."/>
            <person name="Kogure K."/>
        </authorList>
    </citation>
    <scope>NUCLEOTIDE SEQUENCE [LARGE SCALE GENOMIC DNA]</scope>
    <source>
        <strain evidence="2 3">SAORIC-28</strain>
    </source>
</reference>
<accession>A0A271ITB8</accession>
<evidence type="ECO:0000259" key="1">
    <source>
        <dbReference type="Pfam" id="PF12705"/>
    </source>
</evidence>
<organism evidence="2 3">
    <name type="scientific">Rubrivirga marina</name>
    <dbReference type="NCBI Taxonomy" id="1196024"/>
    <lineage>
        <taxon>Bacteria</taxon>
        <taxon>Pseudomonadati</taxon>
        <taxon>Rhodothermota</taxon>
        <taxon>Rhodothermia</taxon>
        <taxon>Rhodothermales</taxon>
        <taxon>Rubricoccaceae</taxon>
        <taxon>Rubrivirga</taxon>
    </lineage>
</organism>
<dbReference type="Proteomes" id="UP000216339">
    <property type="component" value="Unassembled WGS sequence"/>
</dbReference>
<dbReference type="Gene3D" id="3.90.320.10">
    <property type="match status" value="1"/>
</dbReference>